<dbReference type="PANTHER" id="PTHR43248:SF29">
    <property type="entry name" value="TRIPEPTIDYL AMINOPEPTIDASE"/>
    <property type="match status" value="1"/>
</dbReference>
<comment type="caution">
    <text evidence="7">The sequence shown here is derived from an EMBL/GenBank/DDBJ whole genome shotgun (WGS) entry which is preliminary data.</text>
</comment>
<dbReference type="PROSITE" id="PS51257">
    <property type="entry name" value="PROKAR_LIPOPROTEIN"/>
    <property type="match status" value="1"/>
</dbReference>
<feature type="region of interest" description="Disordered" evidence="4">
    <location>
        <begin position="28"/>
        <end position="93"/>
    </location>
</feature>
<gene>
    <name evidence="7" type="ORF">GCM10010246_79140</name>
</gene>
<dbReference type="InterPro" id="IPR013595">
    <property type="entry name" value="Pept_S33_TAP-like_C"/>
</dbReference>
<comment type="similarity">
    <text evidence="1">Belongs to the peptidase S33 family.</text>
</comment>
<evidence type="ECO:0000259" key="6">
    <source>
        <dbReference type="Pfam" id="PF08386"/>
    </source>
</evidence>
<feature type="compositionally biased region" description="Low complexity" evidence="4">
    <location>
        <begin position="42"/>
        <end position="65"/>
    </location>
</feature>
<dbReference type="Proteomes" id="UP001500253">
    <property type="component" value="Unassembled WGS sequence"/>
</dbReference>
<feature type="compositionally biased region" description="Polar residues" evidence="4">
    <location>
        <begin position="66"/>
        <end position="82"/>
    </location>
</feature>
<dbReference type="Pfam" id="PF08386">
    <property type="entry name" value="Abhydrolase_4"/>
    <property type="match status" value="1"/>
</dbReference>
<feature type="domain" description="Peptidase S33 tripeptidyl aminopeptidase-like C-terminal" evidence="6">
    <location>
        <begin position="436"/>
        <end position="540"/>
    </location>
</feature>
<organism evidence="7 8">
    <name type="scientific">Streptomyces cuspidosporus</name>
    <dbReference type="NCBI Taxonomy" id="66882"/>
    <lineage>
        <taxon>Bacteria</taxon>
        <taxon>Bacillati</taxon>
        <taxon>Actinomycetota</taxon>
        <taxon>Actinomycetes</taxon>
        <taxon>Kitasatosporales</taxon>
        <taxon>Streptomycetaceae</taxon>
        <taxon>Streptomyces</taxon>
    </lineage>
</organism>
<dbReference type="PANTHER" id="PTHR43248">
    <property type="entry name" value="2-SUCCINYL-6-HYDROXY-2,4-CYCLOHEXADIENE-1-CARBOXYLATE SYNTHASE"/>
    <property type="match status" value="1"/>
</dbReference>
<dbReference type="RefSeq" id="WP_346179079.1">
    <property type="nucleotide sequence ID" value="NZ_BAAASD010000062.1"/>
</dbReference>
<evidence type="ECO:0000256" key="3">
    <source>
        <dbReference type="ARBA" id="ARBA00022801"/>
    </source>
</evidence>
<sequence>MSSSIRTKRARALVSAAVVVALTGVAACNGDNGDSEGKGKESPSSSAPGTPSAPGAPSDSGLPGSLTGQKLSWKSCPAPSTLQGGGGKAPGSAWQCTTMRVPLDYAKPDGETIDLALIRSKATEPSKRIGSLIFNFGGPGGSGVATLPAFGSDYKRLRARYDLVSFDPRGVGESAGVKCQSDKELDASDSVDGSPDDAAELAAATADQKNFVAACEKNSGKVLPHVDTVSAARDMDLMRGVLGDKKLYYFGISYGTELGGVYAHLYPRNVGRVVLDAVVDPTEDPERGNLGQAKGFQLALDNYLKDCTANALTCPLGSDPDKAEQKIVSLLKKLDKQPLPTKSGRELTQDQAVSGIAAALYSKDTWQYLTMGLTEALHVGRGDLLLPLADSMSGRDQNGHYSNQGPANVAINCVDDKQRYTVADVKAKMPEYRKASPVFGEYLAWGMLACTDWPVAGRTDHPEVSAPGSAPILVVGNTGDPATPYEGARKMVKALGQGVGVELTNKGEGHGAYNGGNGCTTKTVDDYLLKGKVPADGKVCS</sequence>
<keyword evidence="2 5" id="KW-0732">Signal</keyword>
<dbReference type="SUPFAM" id="SSF53474">
    <property type="entry name" value="alpha/beta-Hydrolases"/>
    <property type="match status" value="1"/>
</dbReference>
<reference evidence="7 8" key="1">
    <citation type="journal article" date="2019" name="Int. J. Syst. Evol. Microbiol.">
        <title>The Global Catalogue of Microorganisms (GCM) 10K type strain sequencing project: providing services to taxonomists for standard genome sequencing and annotation.</title>
        <authorList>
            <consortium name="The Broad Institute Genomics Platform"/>
            <consortium name="The Broad Institute Genome Sequencing Center for Infectious Disease"/>
            <person name="Wu L."/>
            <person name="Ma J."/>
        </authorList>
    </citation>
    <scope>NUCLEOTIDE SEQUENCE [LARGE SCALE GENOMIC DNA]</scope>
    <source>
        <strain evidence="7 8">JCM 4316</strain>
    </source>
</reference>
<keyword evidence="8" id="KW-1185">Reference proteome</keyword>
<dbReference type="InterPro" id="IPR051601">
    <property type="entry name" value="Serine_prot/Carboxylest_S33"/>
</dbReference>
<feature type="region of interest" description="Disordered" evidence="4">
    <location>
        <begin position="173"/>
        <end position="196"/>
    </location>
</feature>
<dbReference type="InterPro" id="IPR029058">
    <property type="entry name" value="AB_hydrolase_fold"/>
</dbReference>
<evidence type="ECO:0000256" key="2">
    <source>
        <dbReference type="ARBA" id="ARBA00022729"/>
    </source>
</evidence>
<evidence type="ECO:0000313" key="8">
    <source>
        <dbReference type="Proteomes" id="UP001500253"/>
    </source>
</evidence>
<accession>A0ABN3H8U7</accession>
<dbReference type="Gene3D" id="3.40.50.1820">
    <property type="entry name" value="alpha/beta hydrolase"/>
    <property type="match status" value="1"/>
</dbReference>
<dbReference type="EMBL" id="BAAASD010000062">
    <property type="protein sequence ID" value="GAA2372692.1"/>
    <property type="molecule type" value="Genomic_DNA"/>
</dbReference>
<evidence type="ECO:0000313" key="7">
    <source>
        <dbReference type="EMBL" id="GAA2372692.1"/>
    </source>
</evidence>
<feature type="signal peptide" evidence="5">
    <location>
        <begin position="1"/>
        <end position="26"/>
    </location>
</feature>
<keyword evidence="3 7" id="KW-0378">Hydrolase</keyword>
<proteinExistence type="inferred from homology"/>
<feature type="chain" id="PRO_5047084992" evidence="5">
    <location>
        <begin position="27"/>
        <end position="541"/>
    </location>
</feature>
<protein>
    <submittedName>
        <fullName evidence="7">Alpha/beta fold hydrolase</fullName>
    </submittedName>
</protein>
<name>A0ABN3H8U7_9ACTN</name>
<evidence type="ECO:0000256" key="5">
    <source>
        <dbReference type="SAM" id="SignalP"/>
    </source>
</evidence>
<evidence type="ECO:0000256" key="4">
    <source>
        <dbReference type="SAM" id="MobiDB-lite"/>
    </source>
</evidence>
<dbReference type="GO" id="GO:0016787">
    <property type="term" value="F:hydrolase activity"/>
    <property type="evidence" value="ECO:0007669"/>
    <property type="project" value="UniProtKB-KW"/>
</dbReference>
<evidence type="ECO:0000256" key="1">
    <source>
        <dbReference type="ARBA" id="ARBA00010088"/>
    </source>
</evidence>